<dbReference type="GO" id="GO:0008241">
    <property type="term" value="F:peptidyl-dipeptidase activity"/>
    <property type="evidence" value="ECO:0007669"/>
    <property type="project" value="UniProtKB-EC"/>
</dbReference>
<dbReference type="AlphaFoldDB" id="A0A2N4U3K3"/>
<feature type="active site" description="Charge relay system" evidence="9">
    <location>
        <position position="174"/>
    </location>
</feature>
<comment type="caution">
    <text evidence="10">The sequence shown here is derived from an EMBL/GenBank/DDBJ whole genome shotgun (WGS) entry which is preliminary data.</text>
</comment>
<dbReference type="InterPro" id="IPR005320">
    <property type="entry name" value="Peptidase_S51"/>
</dbReference>
<comment type="similarity">
    <text evidence="3">Belongs to the peptidase S51 family.</text>
</comment>
<dbReference type="GO" id="GO:0008236">
    <property type="term" value="F:serine-type peptidase activity"/>
    <property type="evidence" value="ECO:0007669"/>
    <property type="project" value="UniProtKB-KW"/>
</dbReference>
<feature type="active site" description="Charge relay system" evidence="9">
    <location>
        <position position="132"/>
    </location>
</feature>
<protein>
    <recommendedName>
        <fullName evidence="5">Cyanophycinase</fullName>
        <ecNumber evidence="4">3.4.15.6</ecNumber>
    </recommendedName>
</protein>
<evidence type="ECO:0000256" key="9">
    <source>
        <dbReference type="PIRSR" id="PIRSR032067-1"/>
    </source>
</evidence>
<dbReference type="OrthoDB" id="9799980at2"/>
<keyword evidence="11" id="KW-1185">Reference proteome</keyword>
<dbReference type="PANTHER" id="PTHR36175:SF1">
    <property type="entry name" value="CYANOPHYCINASE"/>
    <property type="match status" value="1"/>
</dbReference>
<dbReference type="EMBL" id="PDNW01000009">
    <property type="protein sequence ID" value="PLC49596.1"/>
    <property type="molecule type" value="Genomic_DNA"/>
</dbReference>
<proteinExistence type="inferred from homology"/>
<dbReference type="InterPro" id="IPR011811">
    <property type="entry name" value="Peptidase_S51_cyanophycinase"/>
</dbReference>
<reference evidence="10 11" key="1">
    <citation type="submission" date="2017-10" db="EMBL/GenBank/DDBJ databases">
        <title>Two draft genome sequences of Pusillimonas sp. strains isolated from a nitrate- and radionuclide-contaminated groundwater in Russia.</title>
        <authorList>
            <person name="Grouzdev D.S."/>
            <person name="Tourova T.P."/>
            <person name="Goeva M.A."/>
            <person name="Babich T.L."/>
            <person name="Sokolova D.S."/>
            <person name="Abdullin R."/>
            <person name="Poltaraus A.B."/>
            <person name="Toshchakov S.V."/>
            <person name="Nazina T.N."/>
        </authorList>
    </citation>
    <scope>NUCLEOTIDE SEQUENCE [LARGE SCALE GENOMIC DNA]</scope>
    <source>
        <strain evidence="10 11">JR1/69-3-13</strain>
    </source>
</reference>
<evidence type="ECO:0000256" key="1">
    <source>
        <dbReference type="ARBA" id="ARBA00001092"/>
    </source>
</evidence>
<evidence type="ECO:0000256" key="2">
    <source>
        <dbReference type="ARBA" id="ARBA00002039"/>
    </source>
</evidence>
<name>A0A2N4U3K3_9BURK</name>
<evidence type="ECO:0000256" key="5">
    <source>
        <dbReference type="ARBA" id="ARBA00015719"/>
    </source>
</evidence>
<evidence type="ECO:0000313" key="10">
    <source>
        <dbReference type="EMBL" id="PLC49596.1"/>
    </source>
</evidence>
<keyword evidence="6" id="KW-0645">Protease</keyword>
<comment type="function">
    <text evidence="2">Exopeptidase that catalyzes the hydrolytic cleavage of multi-L-arginyl-poly-L-aspartic acid (cyanophycin; a water-insoluble reserve polymer) into aspartate-arginine dipeptides.</text>
</comment>
<keyword evidence="8" id="KW-0720">Serine protease</keyword>
<evidence type="ECO:0000256" key="6">
    <source>
        <dbReference type="ARBA" id="ARBA00022670"/>
    </source>
</evidence>
<dbReference type="CDD" id="cd03145">
    <property type="entry name" value="GAT1_cyanophycinase"/>
    <property type="match status" value="1"/>
</dbReference>
<evidence type="ECO:0000256" key="3">
    <source>
        <dbReference type="ARBA" id="ARBA00006534"/>
    </source>
</evidence>
<gene>
    <name evidence="10" type="ORF">CR159_11725</name>
</gene>
<accession>A0A2N4U3K3</accession>
<feature type="active site" description="Charge relay system" evidence="9">
    <location>
        <position position="201"/>
    </location>
</feature>
<organism evidence="10 11">
    <name type="scientific">Pollutimonas subterranea</name>
    <dbReference type="NCBI Taxonomy" id="2045210"/>
    <lineage>
        <taxon>Bacteria</taxon>
        <taxon>Pseudomonadati</taxon>
        <taxon>Pseudomonadota</taxon>
        <taxon>Betaproteobacteria</taxon>
        <taxon>Burkholderiales</taxon>
        <taxon>Alcaligenaceae</taxon>
        <taxon>Pollutimonas</taxon>
    </lineage>
</organism>
<evidence type="ECO:0000256" key="8">
    <source>
        <dbReference type="ARBA" id="ARBA00022825"/>
    </source>
</evidence>
<dbReference type="Gene3D" id="3.40.50.880">
    <property type="match status" value="1"/>
</dbReference>
<comment type="catalytic activity">
    <reaction evidence="1">
        <text>[L-4-(L-arginin-2-N-yl)aspartate](n) + H2O = [L-4-(L-arginin-2-N-yl)aspartate](n-1) + L-4-(L-arginin-2-N-yl)aspartate</text>
        <dbReference type="Rhea" id="RHEA:12845"/>
        <dbReference type="Rhea" id="RHEA-COMP:13728"/>
        <dbReference type="Rhea" id="RHEA-COMP:13734"/>
        <dbReference type="ChEBI" id="CHEBI:15377"/>
        <dbReference type="ChEBI" id="CHEBI:137986"/>
        <dbReference type="ChEBI" id="CHEBI:137991"/>
        <dbReference type="EC" id="3.4.15.6"/>
    </reaction>
</comment>
<dbReference type="InterPro" id="IPR029062">
    <property type="entry name" value="Class_I_gatase-like"/>
</dbReference>
<evidence type="ECO:0000256" key="4">
    <source>
        <dbReference type="ARBA" id="ARBA00013115"/>
    </source>
</evidence>
<keyword evidence="7" id="KW-0378">Hydrolase</keyword>
<dbReference type="PIRSF" id="PIRSF032067">
    <property type="entry name" value="Cyanophycinase"/>
    <property type="match status" value="1"/>
</dbReference>
<dbReference type="Pfam" id="PF03575">
    <property type="entry name" value="Peptidase_S51"/>
    <property type="match status" value="1"/>
</dbReference>
<dbReference type="EC" id="3.4.15.6" evidence="4"/>
<dbReference type="Proteomes" id="UP000234190">
    <property type="component" value="Unassembled WGS sequence"/>
</dbReference>
<evidence type="ECO:0000313" key="11">
    <source>
        <dbReference type="Proteomes" id="UP000234190"/>
    </source>
</evidence>
<evidence type="ECO:0000256" key="7">
    <source>
        <dbReference type="ARBA" id="ARBA00022801"/>
    </source>
</evidence>
<dbReference type="NCBIfam" id="TIGR02069">
    <property type="entry name" value="cyanophycinase"/>
    <property type="match status" value="1"/>
</dbReference>
<dbReference type="SUPFAM" id="SSF52317">
    <property type="entry name" value="Class I glutamine amidotransferase-like"/>
    <property type="match status" value="1"/>
</dbReference>
<dbReference type="GO" id="GO:0006508">
    <property type="term" value="P:proteolysis"/>
    <property type="evidence" value="ECO:0007669"/>
    <property type="project" value="UniProtKB-KW"/>
</dbReference>
<dbReference type="PANTHER" id="PTHR36175">
    <property type="entry name" value="CYANOPHYCINASE"/>
    <property type="match status" value="1"/>
</dbReference>
<sequence length="280" mass="29976">MQEEHAGALLIVGGSEERHGDMQVLSKFVELCGGPDSAIVVLTAATSVPDKIWAIYDAAFAELGVSNRAAIHIGNRREADDADAVAQILRADGIFISGGEQQRLLASIGGSKVHETMHRAFRERGACIGGTSAGASAISRHMMAYGTKDMLPNKNSAQLDVGLGFLQHVVIDQHFSERHRLARLLSAVAQDPDVIGLGIDEDTAVVIRDRGWLEVVGTGAVTILDGRRMTSNFDEANPHQQLELIDVRLHLLPAGSHYNIGRTADAPAALRNVLALVTEI</sequence>